<organism evidence="1 2">
    <name type="scientific">Penicillium solitum</name>
    <dbReference type="NCBI Taxonomy" id="60172"/>
    <lineage>
        <taxon>Eukaryota</taxon>
        <taxon>Fungi</taxon>
        <taxon>Dikarya</taxon>
        <taxon>Ascomycota</taxon>
        <taxon>Pezizomycotina</taxon>
        <taxon>Eurotiomycetes</taxon>
        <taxon>Eurotiomycetidae</taxon>
        <taxon>Eurotiales</taxon>
        <taxon>Aspergillaceae</taxon>
        <taxon>Penicillium</taxon>
    </lineage>
</organism>
<dbReference type="Proteomes" id="UP000191612">
    <property type="component" value="Unassembled WGS sequence"/>
</dbReference>
<gene>
    <name evidence="1" type="ORF">PENSOL_c009G11077</name>
</gene>
<proteinExistence type="predicted"/>
<dbReference type="AlphaFoldDB" id="A0A1V6RB34"/>
<accession>A0A1V6RB34</accession>
<evidence type="ECO:0000313" key="2">
    <source>
        <dbReference type="Proteomes" id="UP000191612"/>
    </source>
</evidence>
<reference evidence="2" key="1">
    <citation type="journal article" date="2017" name="Nat. Microbiol.">
        <title>Global analysis of biosynthetic gene clusters reveals vast potential of secondary metabolite production in Penicillium species.</title>
        <authorList>
            <person name="Nielsen J.C."/>
            <person name="Grijseels S."/>
            <person name="Prigent S."/>
            <person name="Ji B."/>
            <person name="Dainat J."/>
            <person name="Nielsen K.F."/>
            <person name="Frisvad J.C."/>
            <person name="Workman M."/>
            <person name="Nielsen J."/>
        </authorList>
    </citation>
    <scope>NUCLEOTIDE SEQUENCE [LARGE SCALE GENOMIC DNA]</scope>
    <source>
        <strain evidence="2">IBT 29525</strain>
    </source>
</reference>
<keyword evidence="2" id="KW-1185">Reference proteome</keyword>
<evidence type="ECO:0000313" key="1">
    <source>
        <dbReference type="EMBL" id="OQD98517.1"/>
    </source>
</evidence>
<protein>
    <submittedName>
        <fullName evidence="1">Uncharacterized protein</fullName>
    </submittedName>
</protein>
<sequence>MEQPTSYGQEAHDRFALRIGGMVSLTGDYSAVRAAGGPRPLLPIDPFEAKSMLKYFDLNFSKTLIPPAAYWNGSFFGVLAIDNQIEMMDAGIEGEAQNLKYRKPHTLSGADSDEMIKRLESGLEPHWQEFIDRLFDSQPHWEKYVENYVSLIIHDCGGSLARYALAIGQAVSANVSETSINVARKIESDNKAAQLRIPASGRIPGEAHTN</sequence>
<dbReference type="EMBL" id="MDYO01000009">
    <property type="protein sequence ID" value="OQD98517.1"/>
    <property type="molecule type" value="Genomic_DNA"/>
</dbReference>
<comment type="caution">
    <text evidence="1">The sequence shown here is derived from an EMBL/GenBank/DDBJ whole genome shotgun (WGS) entry which is preliminary data.</text>
</comment>
<name>A0A1V6RB34_9EURO</name>